<dbReference type="Pfam" id="PF00400">
    <property type="entry name" value="WD40"/>
    <property type="match status" value="4"/>
</dbReference>
<keyword evidence="3 9" id="KW-0853">WD repeat</keyword>
<dbReference type="InterPro" id="IPR036322">
    <property type="entry name" value="WD40_repeat_dom_sf"/>
</dbReference>
<protein>
    <recommendedName>
        <fullName evidence="8">Ribosome biogenesis protein BOP1</fullName>
    </recommendedName>
    <alternativeName>
        <fullName evidence="8">Block of proliferation 1 protein</fullName>
    </alternativeName>
</protein>
<feature type="compositionally biased region" description="Acidic residues" evidence="10">
    <location>
        <begin position="115"/>
        <end position="124"/>
    </location>
</feature>
<feature type="compositionally biased region" description="Polar residues" evidence="10">
    <location>
        <begin position="21"/>
        <end position="30"/>
    </location>
</feature>
<comment type="function">
    <text evidence="6 8">Component of the PeBoW complex, which is required for maturation of 28S and 5.8S ribosomal RNAs and formation of the 60S ribosome.</text>
</comment>
<dbReference type="GO" id="GO:0043021">
    <property type="term" value="F:ribonucleoprotein complex binding"/>
    <property type="evidence" value="ECO:0007669"/>
    <property type="project" value="UniProtKB-UniRule"/>
</dbReference>
<keyword evidence="2 8" id="KW-0698">rRNA processing</keyword>
<dbReference type="GO" id="GO:0005654">
    <property type="term" value="C:nucleoplasm"/>
    <property type="evidence" value="ECO:0007669"/>
    <property type="project" value="UniProtKB-SubCell"/>
</dbReference>
<evidence type="ECO:0000259" key="11">
    <source>
        <dbReference type="SMART" id="SM01035"/>
    </source>
</evidence>
<evidence type="ECO:0000256" key="6">
    <source>
        <dbReference type="ARBA" id="ARBA00055102"/>
    </source>
</evidence>
<organism evidence="12 13">
    <name type="scientific">Neovison vison</name>
    <name type="common">American mink</name>
    <name type="synonym">Mustela vison</name>
    <dbReference type="NCBI Taxonomy" id="452646"/>
    <lineage>
        <taxon>Eukaryota</taxon>
        <taxon>Metazoa</taxon>
        <taxon>Chordata</taxon>
        <taxon>Craniata</taxon>
        <taxon>Vertebrata</taxon>
        <taxon>Euteleostomi</taxon>
        <taxon>Mammalia</taxon>
        <taxon>Eutheria</taxon>
        <taxon>Laurasiatheria</taxon>
        <taxon>Carnivora</taxon>
        <taxon>Caniformia</taxon>
        <taxon>Musteloidea</taxon>
        <taxon>Mustelidae</taxon>
        <taxon>Mustelinae</taxon>
        <taxon>Neogale</taxon>
    </lineage>
</organism>
<dbReference type="GO" id="GO:1901796">
    <property type="term" value="P:regulation of signal transduction by p53 class mediator"/>
    <property type="evidence" value="ECO:0007669"/>
    <property type="project" value="Ensembl"/>
</dbReference>
<dbReference type="SMART" id="SM01035">
    <property type="entry name" value="BOP1NT"/>
    <property type="match status" value="1"/>
</dbReference>
<feature type="compositionally biased region" description="Acidic residues" evidence="10">
    <location>
        <begin position="62"/>
        <end position="79"/>
    </location>
</feature>
<dbReference type="AlphaFoldDB" id="A0A8C7CFF2"/>
<feature type="domain" description="BOP1 N-terminal" evidence="11">
    <location>
        <begin position="137"/>
        <end position="346"/>
    </location>
</feature>
<reference evidence="12" key="1">
    <citation type="submission" date="2025-08" db="UniProtKB">
        <authorList>
            <consortium name="Ensembl"/>
        </authorList>
    </citation>
    <scope>IDENTIFICATION</scope>
</reference>
<evidence type="ECO:0000256" key="2">
    <source>
        <dbReference type="ARBA" id="ARBA00022552"/>
    </source>
</evidence>
<keyword evidence="13" id="KW-1185">Reference proteome</keyword>
<dbReference type="PROSITE" id="PS00678">
    <property type="entry name" value="WD_REPEATS_1"/>
    <property type="match status" value="1"/>
</dbReference>
<evidence type="ECO:0000256" key="8">
    <source>
        <dbReference type="HAMAP-Rule" id="MF_03027"/>
    </source>
</evidence>
<dbReference type="PANTHER" id="PTHR17605:SF0">
    <property type="entry name" value="RIBOSOME BIOGENESIS PROTEIN BOP1"/>
    <property type="match status" value="1"/>
</dbReference>
<dbReference type="InterPro" id="IPR001680">
    <property type="entry name" value="WD40_rpt"/>
</dbReference>
<feature type="compositionally biased region" description="Polar residues" evidence="10">
    <location>
        <begin position="88"/>
        <end position="97"/>
    </location>
</feature>
<dbReference type="SUPFAM" id="SSF50978">
    <property type="entry name" value="WD40 repeat-like"/>
    <property type="match status" value="1"/>
</dbReference>
<dbReference type="GO" id="GO:0051726">
    <property type="term" value="P:regulation of cell cycle"/>
    <property type="evidence" value="ECO:0007669"/>
    <property type="project" value="Ensembl"/>
</dbReference>
<evidence type="ECO:0000256" key="7">
    <source>
        <dbReference type="ARBA" id="ARBA00063179"/>
    </source>
</evidence>
<dbReference type="GO" id="GO:0000448">
    <property type="term" value="P:cleavage in ITS2 between 5.8S rRNA and LSU-rRNA of tricistronic rRNA transcript (SSU-rRNA, 5.8S rRNA, LSU-rRNA)"/>
    <property type="evidence" value="ECO:0007669"/>
    <property type="project" value="Ensembl"/>
</dbReference>
<accession>A0A8C7CFF2</accession>
<dbReference type="Pfam" id="PF08145">
    <property type="entry name" value="BOP1NT"/>
    <property type="match status" value="1"/>
</dbReference>
<gene>
    <name evidence="8" type="primary">BOP1</name>
</gene>
<feature type="repeat" description="WD" evidence="9">
    <location>
        <begin position="353"/>
        <end position="394"/>
    </location>
</feature>
<dbReference type="PROSITE" id="PS50294">
    <property type="entry name" value="WD_REPEATS_REGION"/>
    <property type="match status" value="2"/>
</dbReference>
<dbReference type="InterPro" id="IPR012953">
    <property type="entry name" value="BOP1_N_dom"/>
</dbReference>
<dbReference type="InterPro" id="IPR019775">
    <property type="entry name" value="WD40_repeat_CS"/>
</dbReference>
<dbReference type="PANTHER" id="PTHR17605">
    <property type="entry name" value="RIBOSOME BIOGENESIS PROTEIN BOP1 BLOCK OF PROLIFERATION 1 PROTEIN"/>
    <property type="match status" value="1"/>
</dbReference>
<evidence type="ECO:0000313" key="13">
    <source>
        <dbReference type="Proteomes" id="UP000694425"/>
    </source>
</evidence>
<dbReference type="InterPro" id="IPR015943">
    <property type="entry name" value="WD40/YVTN_repeat-like_dom_sf"/>
</dbReference>
<dbReference type="PROSITE" id="PS50082">
    <property type="entry name" value="WD_REPEATS_2"/>
    <property type="match status" value="2"/>
</dbReference>
<dbReference type="Ensembl" id="ENSNVIT00000036261.1">
    <property type="protein sequence ID" value="ENSNVIP00000031305.1"/>
    <property type="gene ID" value="ENSNVIG00000024072.1"/>
</dbReference>
<feature type="repeat" description="WD" evidence="9">
    <location>
        <begin position="658"/>
        <end position="690"/>
    </location>
</feature>
<dbReference type="Proteomes" id="UP000694425">
    <property type="component" value="Unplaced"/>
</dbReference>
<keyword evidence="4" id="KW-0677">Repeat</keyword>
<evidence type="ECO:0000256" key="4">
    <source>
        <dbReference type="ARBA" id="ARBA00022737"/>
    </source>
</evidence>
<comment type="similarity">
    <text evidence="8">Belongs to the WD repeat BOP1/ERB1 family.</text>
</comment>
<sequence length="690" mass="75660">MQSHGSAGCLAGGGRPGGVWLSSTLCSPQPSLACAAAPSLRDDGDSGLSESEESVFSGLEDSGSDSSEDDPAEGEDGVSSDEGHGGTEKTSGQQVQAGSPPPRTEVASVQGRDEYAEDSSDEEDIRNTVGNVPLAWYDDFPHVGYDLDGRRIYKPLRTRDELDHLGTGAATRTRWVAAARPGCAGAAAEPGPTRPLCPQPAVDFFSGDLMLHPVTNRPADKRSFIPSLVEKEKVGAGCRPDLRPRVPARPRSLAPARRRWASPWGGRLGPCSRPWQQEPGERKLNFLPRKFPSLRAVPAYGRFIQERFERCLDLYLCPRQRKMRVNVDPEDLIPKLPRPRDLQPFPTCQALVYRGHSNLVRCLSVSPDGQWLASGSDDGSVRLWEVATARCMRTVPVGGVVKSVAWNPRPTICLVAVAVEDSVLLLNPALGDRLVAGSTDQLLSAFVPPEEPAAQPARWLEASEEERQGGLRLRICHGKPVTQVTWHGRGDYMAVVLAAAGHTQVLIHQLSRRRSQSPFRRSHGHVQRVAFHPLRPFLLVASQRAVRLYHLLRQELTKKLRPNCKWVSSLAVHPAGDNVICGSYDSKLVWFDLDLSCEPYRVLRHHKKALRAVAFHTRYPLFASGSDDGSVTVCHGMVYNDLLQNPLLVPVKVLRGHVPTRDLGVLDVAFHPTQPWVFSSGADGTIRLFS</sequence>
<dbReference type="GO" id="GO:0070545">
    <property type="term" value="C:PeBoW complex"/>
    <property type="evidence" value="ECO:0007669"/>
    <property type="project" value="Ensembl"/>
</dbReference>
<reference evidence="12" key="2">
    <citation type="submission" date="2025-09" db="UniProtKB">
        <authorList>
            <consortium name="Ensembl"/>
        </authorList>
    </citation>
    <scope>IDENTIFICATION</scope>
</reference>
<dbReference type="FunFam" id="2.130.10.10:FF:000061">
    <property type="entry name" value="Ribosome biogenesis protein BOP1 homolog"/>
    <property type="match status" value="1"/>
</dbReference>
<dbReference type="GeneTree" id="ENSGT00390000018422"/>
<dbReference type="SMART" id="SM00320">
    <property type="entry name" value="WD40"/>
    <property type="match status" value="7"/>
</dbReference>
<proteinExistence type="inferred from homology"/>
<dbReference type="GO" id="GO:0000027">
    <property type="term" value="P:ribosomal large subunit assembly"/>
    <property type="evidence" value="ECO:0007669"/>
    <property type="project" value="Ensembl"/>
</dbReference>
<dbReference type="Gene3D" id="2.130.10.10">
    <property type="entry name" value="YVTN repeat-like/Quinoprotein amine dehydrogenase"/>
    <property type="match status" value="1"/>
</dbReference>
<dbReference type="GO" id="GO:0005694">
    <property type="term" value="C:chromosome"/>
    <property type="evidence" value="ECO:0007669"/>
    <property type="project" value="Ensembl"/>
</dbReference>
<dbReference type="HAMAP" id="MF_03027">
    <property type="entry name" value="BOP1"/>
    <property type="match status" value="1"/>
</dbReference>
<dbReference type="GO" id="GO:0008283">
    <property type="term" value="P:cell population proliferation"/>
    <property type="evidence" value="ECO:0007669"/>
    <property type="project" value="Ensembl"/>
</dbReference>
<keyword evidence="5 8" id="KW-0539">Nucleus</keyword>
<evidence type="ECO:0000256" key="10">
    <source>
        <dbReference type="SAM" id="MobiDB-lite"/>
    </source>
</evidence>
<comment type="subcellular location">
    <subcellularLocation>
        <location evidence="8">Nucleus</location>
        <location evidence="8">Nucleolus</location>
    </subcellularLocation>
    <subcellularLocation>
        <location evidence="8">Nucleus</location>
        <location evidence="8">Nucleoplasm</location>
    </subcellularLocation>
</comment>
<evidence type="ECO:0000256" key="1">
    <source>
        <dbReference type="ARBA" id="ARBA00022517"/>
    </source>
</evidence>
<evidence type="ECO:0000256" key="9">
    <source>
        <dbReference type="PROSITE-ProRule" id="PRU00221"/>
    </source>
</evidence>
<dbReference type="GO" id="GO:0030687">
    <property type="term" value="C:preribosome, large subunit precursor"/>
    <property type="evidence" value="ECO:0007669"/>
    <property type="project" value="UniProtKB-UniRule"/>
</dbReference>
<feature type="region of interest" description="Disordered" evidence="10">
    <location>
        <begin position="1"/>
        <end position="125"/>
    </location>
</feature>
<dbReference type="InterPro" id="IPR028598">
    <property type="entry name" value="BOP1/Erb1"/>
</dbReference>
<name>A0A8C7CFF2_NEOVI</name>
<comment type="subunit">
    <text evidence="7">Component of the PeBoW complex, composed of BOP1, PES1 and WDR12. The complex is held together by BOP1, which interacts with PES1 via its N-terminal domain and with WDR12 via a high-affinity interaction between the seven-bladed beta-propeller domains of the 2 proteins. The NOP7 complex associates with the 66S pre-ribosome. The PeBoW complex associates with DDX27, BOP1 interacts directly with DDX27.</text>
</comment>
<keyword evidence="1 8" id="KW-0690">Ribosome biogenesis</keyword>
<comment type="subunit">
    <text evidence="8">Component of the PeBoW complex, composed of BOP1, PES1 and WDR12. Within the PeBoW complex BOP1 interacts directly with PES1 and WDR12. The PeBoW complex also associates with the 66S pre-ribosome.</text>
</comment>
<evidence type="ECO:0000313" key="12">
    <source>
        <dbReference type="Ensembl" id="ENSNVIP00000031305.1"/>
    </source>
</evidence>
<evidence type="ECO:0000256" key="3">
    <source>
        <dbReference type="ARBA" id="ARBA00022574"/>
    </source>
</evidence>
<evidence type="ECO:0000256" key="5">
    <source>
        <dbReference type="ARBA" id="ARBA00023242"/>
    </source>
</evidence>